<evidence type="ECO:0000313" key="3">
    <source>
        <dbReference type="EMBL" id="TKA30699.1"/>
    </source>
</evidence>
<dbReference type="AlphaFoldDB" id="A0A4V5N579"/>
<dbReference type="InterPro" id="IPR007763">
    <property type="entry name" value="NDUFA12"/>
</dbReference>
<accession>A0A4V5N579</accession>
<feature type="region of interest" description="Disordered" evidence="2">
    <location>
        <begin position="112"/>
        <end position="197"/>
    </location>
</feature>
<dbReference type="GO" id="GO:0005739">
    <property type="term" value="C:mitochondrion"/>
    <property type="evidence" value="ECO:0007669"/>
    <property type="project" value="TreeGrafter"/>
</dbReference>
<dbReference type="Pfam" id="PF05071">
    <property type="entry name" value="NDUFA12"/>
    <property type="match status" value="1"/>
</dbReference>
<dbReference type="GO" id="GO:0032981">
    <property type="term" value="P:mitochondrial respiratory chain complex I assembly"/>
    <property type="evidence" value="ECO:0007669"/>
    <property type="project" value="TreeGrafter"/>
</dbReference>
<comment type="similarity">
    <text evidence="1">Belongs to the complex I NDUFA12 subunit family.</text>
</comment>
<gene>
    <name evidence="3" type="ORF">B0A50_02419</name>
</gene>
<name>A0A4V5N579_9PEZI</name>
<dbReference type="PANTHER" id="PTHR32470">
    <property type="entry name" value="ADH DEHYDROGENASE [UBIQUINONE] 1 ALPHA SUBCOMPLEX ASSEMBLY FACTOR 2"/>
    <property type="match status" value="1"/>
</dbReference>
<evidence type="ECO:0000313" key="4">
    <source>
        <dbReference type="Proteomes" id="UP000308549"/>
    </source>
</evidence>
<protein>
    <submittedName>
        <fullName evidence="3">Uncharacterized protein</fullName>
    </submittedName>
</protein>
<dbReference type="GO" id="GO:0045271">
    <property type="term" value="C:respiratory chain complex I"/>
    <property type="evidence" value="ECO:0007669"/>
    <property type="project" value="InterPro"/>
</dbReference>
<keyword evidence="4" id="KW-1185">Reference proteome</keyword>
<sequence length="251" mass="28902">MSSNRPGYFKQLWFRWKTLRLPWRRQFLVGADLAGNTFWEFKDALQANRWRRIVKYSQQAHYADVKISPQWHQWLRHTRIDAPSIQEQQYDVSRQEMMKQLAAKADDRWKSIPSFLDSPKQQQPQPGLELKDPGGYVGQTEPESQQGVTSGVEDPSKVQEVSAGKDTKEVDEGRFKGKTKEKETPPWAKNQPQGGPVMRNLFDPRVEIGEIVNHELALSIGMALQQQFALVPFSTTYVYEAVLTLTLIKSV</sequence>
<proteinExistence type="inferred from homology"/>
<dbReference type="InterPro" id="IPR052618">
    <property type="entry name" value="ComplexI_NDUFA12"/>
</dbReference>
<feature type="compositionally biased region" description="Basic and acidic residues" evidence="2">
    <location>
        <begin position="163"/>
        <end position="184"/>
    </location>
</feature>
<reference evidence="3 4" key="1">
    <citation type="submission" date="2017-03" db="EMBL/GenBank/DDBJ databases">
        <title>Genomes of endolithic fungi from Antarctica.</title>
        <authorList>
            <person name="Coleine C."/>
            <person name="Masonjones S."/>
            <person name="Stajich J.E."/>
        </authorList>
    </citation>
    <scope>NUCLEOTIDE SEQUENCE [LARGE SCALE GENOMIC DNA]</scope>
    <source>
        <strain evidence="3 4">CCFEE 6315</strain>
    </source>
</reference>
<dbReference type="PANTHER" id="PTHR32470:SF2">
    <property type="entry name" value="NADH DEHYDROGENASE [UBIQUINONE] 1 ALPHA SUBCOMPLEX ASSEMBLY FACTOR 2"/>
    <property type="match status" value="1"/>
</dbReference>
<organism evidence="3 4">
    <name type="scientific">Salinomyces thailandicus</name>
    <dbReference type="NCBI Taxonomy" id="706561"/>
    <lineage>
        <taxon>Eukaryota</taxon>
        <taxon>Fungi</taxon>
        <taxon>Dikarya</taxon>
        <taxon>Ascomycota</taxon>
        <taxon>Pezizomycotina</taxon>
        <taxon>Dothideomycetes</taxon>
        <taxon>Dothideomycetidae</taxon>
        <taxon>Mycosphaerellales</taxon>
        <taxon>Teratosphaeriaceae</taxon>
        <taxon>Salinomyces</taxon>
    </lineage>
</organism>
<evidence type="ECO:0000256" key="1">
    <source>
        <dbReference type="ARBA" id="ARBA00007355"/>
    </source>
</evidence>
<comment type="caution">
    <text evidence="3">The sequence shown here is derived from an EMBL/GenBank/DDBJ whole genome shotgun (WGS) entry which is preliminary data.</text>
</comment>
<dbReference type="Proteomes" id="UP000308549">
    <property type="component" value="Unassembled WGS sequence"/>
</dbReference>
<dbReference type="EMBL" id="NAJL01000010">
    <property type="protein sequence ID" value="TKA30699.1"/>
    <property type="molecule type" value="Genomic_DNA"/>
</dbReference>
<evidence type="ECO:0000256" key="2">
    <source>
        <dbReference type="SAM" id="MobiDB-lite"/>
    </source>
</evidence>
<dbReference type="OrthoDB" id="10255576at2759"/>